<accession>A0AAU9M2J7</accession>
<protein>
    <submittedName>
        <fullName evidence="1">Uncharacterized protein</fullName>
    </submittedName>
</protein>
<evidence type="ECO:0000313" key="2">
    <source>
        <dbReference type="Proteomes" id="UP001157418"/>
    </source>
</evidence>
<organism evidence="1 2">
    <name type="scientific">Lactuca virosa</name>
    <dbReference type="NCBI Taxonomy" id="75947"/>
    <lineage>
        <taxon>Eukaryota</taxon>
        <taxon>Viridiplantae</taxon>
        <taxon>Streptophyta</taxon>
        <taxon>Embryophyta</taxon>
        <taxon>Tracheophyta</taxon>
        <taxon>Spermatophyta</taxon>
        <taxon>Magnoliopsida</taxon>
        <taxon>eudicotyledons</taxon>
        <taxon>Gunneridae</taxon>
        <taxon>Pentapetalae</taxon>
        <taxon>asterids</taxon>
        <taxon>campanulids</taxon>
        <taxon>Asterales</taxon>
        <taxon>Asteraceae</taxon>
        <taxon>Cichorioideae</taxon>
        <taxon>Cichorieae</taxon>
        <taxon>Lactucinae</taxon>
        <taxon>Lactuca</taxon>
    </lineage>
</organism>
<keyword evidence="2" id="KW-1185">Reference proteome</keyword>
<dbReference type="PANTHER" id="PTHR31385">
    <property type="entry name" value="PUTATIVE (DUF220)-RELATED"/>
    <property type="match status" value="1"/>
</dbReference>
<name>A0AAU9M2J7_9ASTR</name>
<evidence type="ECO:0000313" key="1">
    <source>
        <dbReference type="EMBL" id="CAH1420802.1"/>
    </source>
</evidence>
<comment type="caution">
    <text evidence="1">The sequence shown here is derived from an EMBL/GenBank/DDBJ whole genome shotgun (WGS) entry which is preliminary data.</text>
</comment>
<dbReference type="PANTHER" id="PTHR31385:SF1">
    <property type="entry name" value="PUTATIVE (DUF220)-RELATED"/>
    <property type="match status" value="1"/>
</dbReference>
<dbReference type="EMBL" id="CAKMRJ010001112">
    <property type="protein sequence ID" value="CAH1420802.1"/>
    <property type="molecule type" value="Genomic_DNA"/>
</dbReference>
<sequence length="73" mass="8311">MAGYLNKYGCWWARSCKGYDVPKDSLCQLNVEVNVGLPPDAIYTIVIDIDNKRVFKNIQEVLSIKVLFDEGSR</sequence>
<reference evidence="1 2" key="1">
    <citation type="submission" date="2022-01" db="EMBL/GenBank/DDBJ databases">
        <authorList>
            <person name="Xiong W."/>
            <person name="Schranz E."/>
        </authorList>
    </citation>
    <scope>NUCLEOTIDE SEQUENCE [LARGE SCALE GENOMIC DNA]</scope>
</reference>
<dbReference type="Proteomes" id="UP001157418">
    <property type="component" value="Unassembled WGS sequence"/>
</dbReference>
<proteinExistence type="predicted"/>
<gene>
    <name evidence="1" type="ORF">LVIROSA_LOCUS8240</name>
</gene>
<dbReference type="AlphaFoldDB" id="A0AAU9M2J7"/>